<dbReference type="EMBL" id="JAJTJA010000002">
    <property type="protein sequence ID" value="KAH8703847.1"/>
    <property type="molecule type" value="Genomic_DNA"/>
</dbReference>
<sequence length="1028" mass="116409">MSFDKNFHQIISSYFIGPKAENLEFFKRNVNRIFDELRDTRLGYHTLDEKFITEEIQNSAPFQNATKNFEKAVAKAAHLLGKHSIPFWSPRYQGHMCTDLAAPGILGYFMTMLYNPNNVALEASPFTTVTELKAGQQLCKMFGYNTTKKQDTLAWGHITADGTIANLESIWVARNLKFYPLALYMAIKEDALWFIADSFKVTTCLGDEKPFKDFSVWELLNLKPETVLGLPDALRKQFGITGKYLEGVLDRYNIQTAGKDLLERYFGIDKPIKYFASKTRHYSWPKGAAIAGLGSGCVHGIEVDLDGHVSLENLEQELNRCLEERQAVYAVVAIIGSTEEGAVDRLRDIIELRKKFQNKGLSFLVHADAAWGGYFMSMIDRSKVFEPVIPKIGAPRKKTEGFVPSLTLKQETEQDLLALKHADSITVDPHKAGYIPYPAGSLCYRDGRMRFLVTWSSPYLSQGSSENIGIYGVEGSKPGAAAMATWLSNQTIGLDPNGYGRLLGEAAFTSSRLSAHYAAMHVDPRNLDKNNNKPYFICIPFNRLSSELEGHGLVFKTVDEERKWIHDNILTMTNKEMAENDQVMQYIRGLGSDTNINAFALNWIGEDGKPNSDIEEANYFMKNVVDRLSVTDTNGKPAAIPLYLTSTKFEPQLYGKCAQHFMERLGIDKCSQDLMVLRNVVMSPFPTDRDFIGELMDYFQEVVREEVVRVRKRNHPGEYPAEFLMRGTDKVFLEHLSSFDRATGRQQIILEVSLLDEETKEKYLSTRAKYLALKEKHHPTAHIVLRSSKSIDLQKVVENYETFDGKISIRMEDTKKERDSSKSVYKDTDEFDARVSIKKIVISRPLNSANRDLEYPQQFMPFYLYGTESEHHISHMLLKSPNISLSAGEIELESELAKSIKQHLSDARNRDSGLILALTNAREACMHPFPENNKDLPGQIFFQSGQTYDVKVYYDPQQDPWAEGPGLLDQLGSPLAQGRMKLSRDVFVDVEYLRADPFKNPKPKPETNWEDKLDEIKAVLGGQGSSSS</sequence>
<dbReference type="GeneID" id="70243203"/>
<protein>
    <submittedName>
        <fullName evidence="6">Pyridoxal phosphate-dependent transferase</fullName>
    </submittedName>
</protein>
<evidence type="ECO:0000259" key="5">
    <source>
        <dbReference type="Pfam" id="PF21391"/>
    </source>
</evidence>
<dbReference type="RefSeq" id="XP_046076865.1">
    <property type="nucleotide sequence ID" value="XM_046212916.1"/>
</dbReference>
<dbReference type="Pfam" id="PF21391">
    <property type="entry name" value="tyr_de_CO2_C"/>
    <property type="match status" value="1"/>
</dbReference>
<name>A0AAD4Q2M7_9EURO</name>
<evidence type="ECO:0000256" key="2">
    <source>
        <dbReference type="ARBA" id="ARBA00022898"/>
    </source>
</evidence>
<keyword evidence="7" id="KW-1185">Reference proteome</keyword>
<dbReference type="InterPro" id="IPR015424">
    <property type="entry name" value="PyrdxlP-dep_Trfase"/>
</dbReference>
<dbReference type="InterPro" id="IPR049373">
    <property type="entry name" value="TyrDC_C"/>
</dbReference>
<evidence type="ECO:0000313" key="7">
    <source>
        <dbReference type="Proteomes" id="UP001201262"/>
    </source>
</evidence>
<reference evidence="6" key="1">
    <citation type="submission" date="2021-12" db="EMBL/GenBank/DDBJ databases">
        <title>Convergent genome expansion in fungi linked to evolution of root-endophyte symbiosis.</title>
        <authorList>
            <consortium name="DOE Joint Genome Institute"/>
            <person name="Ke Y.-H."/>
            <person name="Bonito G."/>
            <person name="Liao H.-L."/>
            <person name="Looney B."/>
            <person name="Rojas-Flechas A."/>
            <person name="Nash J."/>
            <person name="Hameed K."/>
            <person name="Schadt C."/>
            <person name="Martin F."/>
            <person name="Crous P.W."/>
            <person name="Miettinen O."/>
            <person name="Magnuson J.K."/>
            <person name="Labbe J."/>
            <person name="Jacobson D."/>
            <person name="Doktycz M.J."/>
            <person name="Veneault-Fourrey C."/>
            <person name="Kuo A."/>
            <person name="Mondo S."/>
            <person name="Calhoun S."/>
            <person name="Riley R."/>
            <person name="Ohm R."/>
            <person name="LaButti K."/>
            <person name="Andreopoulos B."/>
            <person name="Pangilinan J."/>
            <person name="Nolan M."/>
            <person name="Tritt A."/>
            <person name="Clum A."/>
            <person name="Lipzen A."/>
            <person name="Daum C."/>
            <person name="Barry K."/>
            <person name="Grigoriev I.V."/>
            <person name="Vilgalys R."/>
        </authorList>
    </citation>
    <scope>NUCLEOTIDE SEQUENCE</scope>
    <source>
        <strain evidence="6">PMI_201</strain>
    </source>
</reference>
<feature type="domain" description="L-tyrosine decarboxylase C-terminal" evidence="5">
    <location>
        <begin position="583"/>
        <end position="705"/>
    </location>
</feature>
<keyword evidence="3" id="KW-0456">Lyase</keyword>
<evidence type="ECO:0000313" key="6">
    <source>
        <dbReference type="EMBL" id="KAH8703847.1"/>
    </source>
</evidence>
<dbReference type="Pfam" id="PF00282">
    <property type="entry name" value="Pyridoxal_deC"/>
    <property type="match status" value="1"/>
</dbReference>
<dbReference type="InterPro" id="IPR002129">
    <property type="entry name" value="PyrdxlP-dep_de-COase"/>
</dbReference>
<dbReference type="GO" id="GO:0016740">
    <property type="term" value="F:transferase activity"/>
    <property type="evidence" value="ECO:0007669"/>
    <property type="project" value="UniProtKB-KW"/>
</dbReference>
<dbReference type="SUPFAM" id="SSF53383">
    <property type="entry name" value="PLP-dependent transferases"/>
    <property type="match status" value="1"/>
</dbReference>
<evidence type="ECO:0000256" key="3">
    <source>
        <dbReference type="ARBA" id="ARBA00023239"/>
    </source>
</evidence>
<gene>
    <name evidence="6" type="ORF">BGW36DRAFT_334881</name>
</gene>
<dbReference type="PANTHER" id="PTHR42735">
    <property type="match status" value="1"/>
</dbReference>
<dbReference type="Gene3D" id="3.40.640.10">
    <property type="entry name" value="Type I PLP-dependent aspartate aminotransferase-like (Major domain)"/>
    <property type="match status" value="1"/>
</dbReference>
<dbReference type="InterPro" id="IPR050477">
    <property type="entry name" value="GrpII_AminoAcid_Decarb"/>
</dbReference>
<keyword evidence="2 4" id="KW-0663">Pyridoxal phosphate</keyword>
<comment type="caution">
    <text evidence="6">The sequence shown here is derived from an EMBL/GenBank/DDBJ whole genome shotgun (WGS) entry which is preliminary data.</text>
</comment>
<dbReference type="InterPro" id="IPR015421">
    <property type="entry name" value="PyrdxlP-dep_Trfase_major"/>
</dbReference>
<comment type="cofactor">
    <cofactor evidence="1 4">
        <name>pyridoxal 5'-phosphate</name>
        <dbReference type="ChEBI" id="CHEBI:597326"/>
    </cofactor>
</comment>
<dbReference type="GO" id="GO:0016830">
    <property type="term" value="F:carbon-carbon lyase activity"/>
    <property type="evidence" value="ECO:0007669"/>
    <property type="project" value="InterPro"/>
</dbReference>
<feature type="modified residue" description="N6-(pyridoxal phosphate)lysine" evidence="4">
    <location>
        <position position="431"/>
    </location>
</feature>
<organism evidence="6 7">
    <name type="scientific">Talaromyces proteolyticus</name>
    <dbReference type="NCBI Taxonomy" id="1131652"/>
    <lineage>
        <taxon>Eukaryota</taxon>
        <taxon>Fungi</taxon>
        <taxon>Dikarya</taxon>
        <taxon>Ascomycota</taxon>
        <taxon>Pezizomycotina</taxon>
        <taxon>Eurotiomycetes</taxon>
        <taxon>Eurotiomycetidae</taxon>
        <taxon>Eurotiales</taxon>
        <taxon>Trichocomaceae</taxon>
        <taxon>Talaromyces</taxon>
        <taxon>Talaromyces sect. Bacilispori</taxon>
    </lineage>
</organism>
<dbReference type="PANTHER" id="PTHR42735:SF4">
    <property type="entry name" value="PYRIDOXAL PHOSPHATE-DEPENDENT DECARBOXYLASE FAMILY PROTEIN"/>
    <property type="match status" value="1"/>
</dbReference>
<dbReference type="GO" id="GO:0019752">
    <property type="term" value="P:carboxylic acid metabolic process"/>
    <property type="evidence" value="ECO:0007669"/>
    <property type="project" value="InterPro"/>
</dbReference>
<dbReference type="GO" id="GO:0030170">
    <property type="term" value="F:pyridoxal phosphate binding"/>
    <property type="evidence" value="ECO:0007669"/>
    <property type="project" value="InterPro"/>
</dbReference>
<accession>A0AAD4Q2M7</accession>
<keyword evidence="6" id="KW-0808">Transferase</keyword>
<dbReference type="AlphaFoldDB" id="A0AAD4Q2M7"/>
<evidence type="ECO:0000256" key="4">
    <source>
        <dbReference type="PIRSR" id="PIRSR602129-50"/>
    </source>
</evidence>
<proteinExistence type="predicted"/>
<dbReference type="Proteomes" id="UP001201262">
    <property type="component" value="Unassembled WGS sequence"/>
</dbReference>
<evidence type="ECO:0000256" key="1">
    <source>
        <dbReference type="ARBA" id="ARBA00001933"/>
    </source>
</evidence>